<evidence type="ECO:0000256" key="3">
    <source>
        <dbReference type="PIRSR" id="PIRSR000103-1"/>
    </source>
</evidence>
<evidence type="ECO:0000313" key="5">
    <source>
        <dbReference type="EMBL" id="OCL11271.1"/>
    </source>
</evidence>
<dbReference type="PANTHER" id="PTHR43580:SF3">
    <property type="entry name" value="6-PHOSPHOGLUCONATE DEHYDROGENASE FAMILY PROTEIN (AFU_ORTHOLOGUE AFUA_2G11600)"/>
    <property type="match status" value="1"/>
</dbReference>
<sequence length="308" mass="32807">MAPQLAWIGLGNMGRGMCKNLVEKGKLDKPLIIHNRTKKRADDLAEKLGAGKTKVAGTIEDVVASSDIIFICLGDDKAVNATIDTALQQDVKGKLFVDCSTVHPETSNALAKRIGEKGAEFVAMPVFGAPAMADAGSLVCILAGPSSSTDKVKPYTTGVVGRANIDYSDQEPGKATLLKVIGNTFVINMVEALSEGHTLAELSGLGTDNLHKWIEAMFPGPYTAYSSRLLAGDYYKREEPLFAVDLARKDARHAMDIARKAGNAKLGALEVADSHLAAVKEHLGAKGDLPSIYGAVRQENGLKFENKD</sequence>
<dbReference type="InterPro" id="IPR051265">
    <property type="entry name" value="HIBADH-related_NP60_sf"/>
</dbReference>
<feature type="active site" evidence="3">
    <location>
        <position position="179"/>
    </location>
</feature>
<dbReference type="AlphaFoldDB" id="A0A8E2F6B4"/>
<dbReference type="Gene3D" id="3.40.50.720">
    <property type="entry name" value="NAD(P)-binding Rossmann-like Domain"/>
    <property type="match status" value="1"/>
</dbReference>
<organism evidence="5 6">
    <name type="scientific">Glonium stellatum</name>
    <dbReference type="NCBI Taxonomy" id="574774"/>
    <lineage>
        <taxon>Eukaryota</taxon>
        <taxon>Fungi</taxon>
        <taxon>Dikarya</taxon>
        <taxon>Ascomycota</taxon>
        <taxon>Pezizomycotina</taxon>
        <taxon>Dothideomycetes</taxon>
        <taxon>Pleosporomycetidae</taxon>
        <taxon>Gloniales</taxon>
        <taxon>Gloniaceae</taxon>
        <taxon>Glonium</taxon>
    </lineage>
</organism>
<evidence type="ECO:0000313" key="6">
    <source>
        <dbReference type="Proteomes" id="UP000250140"/>
    </source>
</evidence>
<dbReference type="PIRSF" id="PIRSF000103">
    <property type="entry name" value="HIBADH"/>
    <property type="match status" value="1"/>
</dbReference>
<dbReference type="Pfam" id="PF03446">
    <property type="entry name" value="NAD_binding_2"/>
    <property type="match status" value="1"/>
</dbReference>
<evidence type="ECO:0000259" key="4">
    <source>
        <dbReference type="Pfam" id="PF03446"/>
    </source>
</evidence>
<dbReference type="EMBL" id="KV749083">
    <property type="protein sequence ID" value="OCL11271.1"/>
    <property type="molecule type" value="Genomic_DNA"/>
</dbReference>
<feature type="domain" description="6-phosphogluconate dehydrogenase NADP-binding" evidence="4">
    <location>
        <begin position="5"/>
        <end position="154"/>
    </location>
</feature>
<dbReference type="Proteomes" id="UP000250140">
    <property type="component" value="Unassembled WGS sequence"/>
</dbReference>
<dbReference type="InterPro" id="IPR015815">
    <property type="entry name" value="HIBADH-related"/>
</dbReference>
<name>A0A8E2F6B4_9PEZI</name>
<comment type="similarity">
    <text evidence="1">Belongs to the HIBADH-related family. NP60 subfamily.</text>
</comment>
<keyword evidence="2" id="KW-0560">Oxidoreductase</keyword>
<dbReference type="InterPro" id="IPR008927">
    <property type="entry name" value="6-PGluconate_DH-like_C_sf"/>
</dbReference>
<reference evidence="5 6" key="1">
    <citation type="journal article" date="2016" name="Nat. Commun.">
        <title>Ectomycorrhizal ecology is imprinted in the genome of the dominant symbiotic fungus Cenococcum geophilum.</title>
        <authorList>
            <consortium name="DOE Joint Genome Institute"/>
            <person name="Peter M."/>
            <person name="Kohler A."/>
            <person name="Ohm R.A."/>
            <person name="Kuo A."/>
            <person name="Krutzmann J."/>
            <person name="Morin E."/>
            <person name="Arend M."/>
            <person name="Barry K.W."/>
            <person name="Binder M."/>
            <person name="Choi C."/>
            <person name="Clum A."/>
            <person name="Copeland A."/>
            <person name="Grisel N."/>
            <person name="Haridas S."/>
            <person name="Kipfer T."/>
            <person name="LaButti K."/>
            <person name="Lindquist E."/>
            <person name="Lipzen A."/>
            <person name="Maire R."/>
            <person name="Meier B."/>
            <person name="Mihaltcheva S."/>
            <person name="Molinier V."/>
            <person name="Murat C."/>
            <person name="Poggeler S."/>
            <person name="Quandt C.A."/>
            <person name="Sperisen C."/>
            <person name="Tritt A."/>
            <person name="Tisserant E."/>
            <person name="Crous P.W."/>
            <person name="Henrissat B."/>
            <person name="Nehls U."/>
            <person name="Egli S."/>
            <person name="Spatafora J.W."/>
            <person name="Grigoriev I.V."/>
            <person name="Martin F.M."/>
        </authorList>
    </citation>
    <scope>NUCLEOTIDE SEQUENCE [LARGE SCALE GENOMIC DNA]</scope>
    <source>
        <strain evidence="5 6">CBS 207.34</strain>
    </source>
</reference>
<accession>A0A8E2F6B4</accession>
<dbReference type="GO" id="GO:0050661">
    <property type="term" value="F:NADP binding"/>
    <property type="evidence" value="ECO:0007669"/>
    <property type="project" value="InterPro"/>
</dbReference>
<keyword evidence="6" id="KW-1185">Reference proteome</keyword>
<evidence type="ECO:0000256" key="2">
    <source>
        <dbReference type="ARBA" id="ARBA00023002"/>
    </source>
</evidence>
<dbReference type="InterPro" id="IPR036291">
    <property type="entry name" value="NAD(P)-bd_dom_sf"/>
</dbReference>
<dbReference type="SUPFAM" id="SSF51735">
    <property type="entry name" value="NAD(P)-binding Rossmann-fold domains"/>
    <property type="match status" value="1"/>
</dbReference>
<dbReference type="InterPro" id="IPR013328">
    <property type="entry name" value="6PGD_dom2"/>
</dbReference>
<proteinExistence type="inferred from homology"/>
<gene>
    <name evidence="5" type="ORF">AOQ84DRAFT_386947</name>
</gene>
<dbReference type="InterPro" id="IPR006115">
    <property type="entry name" value="6PGDH_NADP-bd"/>
</dbReference>
<dbReference type="Gene3D" id="1.10.1040.10">
    <property type="entry name" value="N-(1-d-carboxylethyl)-l-norvaline Dehydrogenase, domain 2"/>
    <property type="match status" value="1"/>
</dbReference>
<dbReference type="SUPFAM" id="SSF48179">
    <property type="entry name" value="6-phosphogluconate dehydrogenase C-terminal domain-like"/>
    <property type="match status" value="1"/>
</dbReference>
<dbReference type="OrthoDB" id="435038at2759"/>
<dbReference type="PANTHER" id="PTHR43580">
    <property type="entry name" value="OXIDOREDUCTASE GLYR1-RELATED"/>
    <property type="match status" value="1"/>
</dbReference>
<protein>
    <recommendedName>
        <fullName evidence="4">6-phosphogluconate dehydrogenase NADP-binding domain-containing protein</fullName>
    </recommendedName>
</protein>
<dbReference type="GO" id="GO:0016491">
    <property type="term" value="F:oxidoreductase activity"/>
    <property type="evidence" value="ECO:0007669"/>
    <property type="project" value="UniProtKB-KW"/>
</dbReference>
<evidence type="ECO:0000256" key="1">
    <source>
        <dbReference type="ARBA" id="ARBA00007598"/>
    </source>
</evidence>